<reference evidence="2" key="1">
    <citation type="submission" date="2023-06" db="EMBL/GenBank/DDBJ databases">
        <title>Phylogenetic Diversity of Rhizobium strains.</title>
        <authorList>
            <person name="Moura F.T."/>
            <person name="Helene L.C.F."/>
            <person name="Hungria M."/>
        </authorList>
    </citation>
    <scope>NUCLEOTIDE SEQUENCE</scope>
    <source>
        <strain evidence="2">CCGE524</strain>
    </source>
</reference>
<dbReference type="RefSeq" id="WP_285878831.1">
    <property type="nucleotide sequence ID" value="NZ_JARFYN010000009.1"/>
</dbReference>
<feature type="region of interest" description="Disordered" evidence="1">
    <location>
        <begin position="1"/>
        <end position="26"/>
    </location>
</feature>
<organism evidence="2 3">
    <name type="scientific">Rhizobium calliandrae</name>
    <dbReference type="NCBI Taxonomy" id="1312182"/>
    <lineage>
        <taxon>Bacteria</taxon>
        <taxon>Pseudomonadati</taxon>
        <taxon>Pseudomonadota</taxon>
        <taxon>Alphaproteobacteria</taxon>
        <taxon>Hyphomicrobiales</taxon>
        <taxon>Rhizobiaceae</taxon>
        <taxon>Rhizobium/Agrobacterium group</taxon>
        <taxon>Rhizobium</taxon>
    </lineage>
</organism>
<name>A0ABT7KF85_9HYPH</name>
<dbReference type="SUPFAM" id="SSF55620">
    <property type="entry name" value="Tetrahydrobiopterin biosynthesis enzymes-like"/>
    <property type="match status" value="1"/>
</dbReference>
<protein>
    <submittedName>
        <fullName evidence="2">GTP cyclohydrolase I</fullName>
        <ecNumber evidence="2">3.5.4.16</ecNumber>
    </submittedName>
</protein>
<evidence type="ECO:0000313" key="2">
    <source>
        <dbReference type="EMBL" id="MDL2405829.1"/>
    </source>
</evidence>
<dbReference type="InterPro" id="IPR043134">
    <property type="entry name" value="GTP-CH-I_N"/>
</dbReference>
<evidence type="ECO:0000256" key="1">
    <source>
        <dbReference type="SAM" id="MobiDB-lite"/>
    </source>
</evidence>
<proteinExistence type="predicted"/>
<comment type="caution">
    <text evidence="2">The sequence shown here is derived from an EMBL/GenBank/DDBJ whole genome shotgun (WGS) entry which is preliminary data.</text>
</comment>
<accession>A0ABT7KF85</accession>
<dbReference type="GO" id="GO:0003934">
    <property type="term" value="F:GTP cyclohydrolase I activity"/>
    <property type="evidence" value="ECO:0007669"/>
    <property type="project" value="UniProtKB-EC"/>
</dbReference>
<dbReference type="Gene3D" id="1.10.286.10">
    <property type="match status" value="1"/>
</dbReference>
<dbReference type="EC" id="3.5.4.16" evidence="2"/>
<dbReference type="Proteomes" id="UP001172630">
    <property type="component" value="Unassembled WGS sequence"/>
</dbReference>
<sequence length="64" mass="7375">MDNRLKLNPEPEPMRLADHGEGGVKREQAQAAVRVFRRWSGDNPEREGLRDMPARVARSYKELS</sequence>
<gene>
    <name evidence="2" type="ORF">PY650_09145</name>
</gene>
<keyword evidence="2" id="KW-0378">Hydrolase</keyword>
<dbReference type="EMBL" id="JARFYN010000009">
    <property type="protein sequence ID" value="MDL2405829.1"/>
    <property type="molecule type" value="Genomic_DNA"/>
</dbReference>
<evidence type="ECO:0000313" key="3">
    <source>
        <dbReference type="Proteomes" id="UP001172630"/>
    </source>
</evidence>
<keyword evidence="3" id="KW-1185">Reference proteome</keyword>